<dbReference type="PANTHER" id="PTHR31516:SF17">
    <property type="entry name" value="STABILIZER OF AXONEMAL MICROTUBULES 2"/>
    <property type="match status" value="1"/>
</dbReference>
<feature type="region of interest" description="Disordered" evidence="2">
    <location>
        <begin position="13"/>
        <end position="60"/>
    </location>
</feature>
<keyword evidence="4" id="KW-1185">Reference proteome</keyword>
<dbReference type="EMBL" id="CAJJDM010000032">
    <property type="protein sequence ID" value="CAD8062411.1"/>
    <property type="molecule type" value="Genomic_DNA"/>
</dbReference>
<reference evidence="3" key="1">
    <citation type="submission" date="2021-01" db="EMBL/GenBank/DDBJ databases">
        <authorList>
            <consortium name="Genoscope - CEA"/>
            <person name="William W."/>
        </authorList>
    </citation>
    <scope>NUCLEOTIDE SEQUENCE</scope>
</reference>
<dbReference type="GO" id="GO:0008017">
    <property type="term" value="F:microtubule binding"/>
    <property type="evidence" value="ECO:0007669"/>
    <property type="project" value="InterPro"/>
</dbReference>
<comment type="similarity">
    <text evidence="1">Belongs to the FAM154 family.</text>
</comment>
<comment type="caution">
    <text evidence="3">The sequence shown here is derived from an EMBL/GenBank/DDBJ whole genome shotgun (WGS) entry which is preliminary data.</text>
</comment>
<dbReference type="Proteomes" id="UP000688137">
    <property type="component" value="Unassembled WGS sequence"/>
</dbReference>
<evidence type="ECO:0000256" key="2">
    <source>
        <dbReference type="SAM" id="MobiDB-lite"/>
    </source>
</evidence>
<evidence type="ECO:0000256" key="1">
    <source>
        <dbReference type="ARBA" id="ARBA00008738"/>
    </source>
</evidence>
<evidence type="ECO:0000313" key="3">
    <source>
        <dbReference type="EMBL" id="CAD8062411.1"/>
    </source>
</evidence>
<dbReference type="GO" id="GO:0005856">
    <property type="term" value="C:cytoskeleton"/>
    <property type="evidence" value="ECO:0007669"/>
    <property type="project" value="TreeGrafter"/>
</dbReference>
<evidence type="ECO:0008006" key="5">
    <source>
        <dbReference type="Google" id="ProtNLM"/>
    </source>
</evidence>
<dbReference type="PANTHER" id="PTHR31516">
    <property type="entry name" value="STABILIZER OF AXONEMAL MICROTUBULES 2"/>
    <property type="match status" value="1"/>
</dbReference>
<dbReference type="InterPro" id="IPR033336">
    <property type="entry name" value="SAXO1/2"/>
</dbReference>
<dbReference type="AlphaFoldDB" id="A0A8S1L6U7"/>
<name>A0A8S1L6U7_PARPR</name>
<feature type="compositionally biased region" description="Low complexity" evidence="2">
    <location>
        <begin position="43"/>
        <end position="55"/>
    </location>
</feature>
<dbReference type="OMA" id="TTNDLCY"/>
<evidence type="ECO:0000313" key="4">
    <source>
        <dbReference type="Proteomes" id="UP000688137"/>
    </source>
</evidence>
<organism evidence="3 4">
    <name type="scientific">Paramecium primaurelia</name>
    <dbReference type="NCBI Taxonomy" id="5886"/>
    <lineage>
        <taxon>Eukaryota</taxon>
        <taxon>Sar</taxon>
        <taxon>Alveolata</taxon>
        <taxon>Ciliophora</taxon>
        <taxon>Intramacronucleata</taxon>
        <taxon>Oligohymenophorea</taxon>
        <taxon>Peniculida</taxon>
        <taxon>Parameciidae</taxon>
        <taxon>Paramecium</taxon>
    </lineage>
</organism>
<proteinExistence type="inferred from homology"/>
<feature type="compositionally biased region" description="Polar residues" evidence="2">
    <location>
        <begin position="31"/>
        <end position="42"/>
    </location>
</feature>
<sequence>MYTDPVAELLRPKQSNLIKSGDSVGSYRPKSIQSNRSNKNIISQQQQRPPSQQSQVGSNGAKRIVHIGRNGKKIEQLSSIAPAKTTNDLCYEFDPFVLDQISPEDPIWRQILPDNMSLDEQTLEKLLEDNPDYFYHHLGFCACYRCKCGRCRCDVSNQVKLKINGSFLTVYDKDFIPHKSSYNNLTPLNSKTYATKFLDQKTIDFTTSHQQDYKEMPIQSTENFKPPYRPQLGSMSNLTSYRSNYSNWGNNYQRFSRYPHISTSTDIKFIGKTQYQDSFVPPNSWKVESQNYFKSELSPMPTGPFMGMTTSQQNFQPFKVTRSPQKPTHHKYETTPSFDGQFTSTGMKDFTQQQDDYCPAKQFQKIFRKKLAQKVEKKKENFIERRINNAMKN</sequence>
<protein>
    <recommendedName>
        <fullName evidence="5">STOP protein</fullName>
    </recommendedName>
</protein>
<accession>A0A8S1L6U7</accession>
<gene>
    <name evidence="3" type="ORF">PPRIM_AZ9-3.1.T0330123</name>
</gene>